<sequence length="575" mass="64825">MAGSKDPCFIQFKQSIKAISLPNKFTFPFYYQPHPLCQVAANELQSYLLTQNDWQHNFGLTTTASERTSSIAIGKMFGVLLVRSPQGEIGYLAAFSGKLAEQNILPPFVPPVFDMLTRDSYFQQQSKPINQINVQIEQLQQDPQAIQIQAELEQAKSQSATQIKALQQQGVEAKKQRKAQRAAGQNQLSTADFTKLSIELSRQSVQFKQKIQQLKERWQTTISLLEEQQQSFEQQITTLKQQRRQLSNALQRYLFSQYRFLNAKLETQDLNDLFQDAPDQLPPAGAGECAAPKLLQYAYTHGFTPLAMAEFWWGAAPKSDVKKHKNFYPACHGKCRPILGHMLQGLVVDDDPLQQNNAETLALPVIYQDAHIAIVNKPPELLSVAGKAITDSVQTRVAKMFPDATGPLIVHRLDMSTSGLMVIALTKDANKHLQQQFIRRTVQKQYIALVDGVPSTTEGVIQLPLRVDLDDRPRQLVCEQHGKPAETYWRLNQQSHDQSLLDLFPKTGRTHQLRVHCAHHLGLGMAIIGDDLYGTAAKRLHLHAKVLTFAHPHTQEMMRFEAAADFESLSMNTND</sequence>
<dbReference type="GO" id="GO:0140098">
    <property type="term" value="F:catalytic activity, acting on RNA"/>
    <property type="evidence" value="ECO:0007669"/>
    <property type="project" value="UniProtKB-ARBA"/>
</dbReference>
<evidence type="ECO:0000256" key="1">
    <source>
        <dbReference type="SAM" id="Coils"/>
    </source>
</evidence>
<reference evidence="3" key="2">
    <citation type="submission" date="2020-09" db="EMBL/GenBank/DDBJ databases">
        <authorList>
            <person name="Sun Q."/>
            <person name="Ohkuma M."/>
        </authorList>
    </citation>
    <scope>NUCLEOTIDE SEQUENCE</scope>
    <source>
        <strain evidence="3">JCM 30804</strain>
    </source>
</reference>
<gene>
    <name evidence="3" type="ORF">GCM10009332_05840</name>
</gene>
<dbReference type="Pfam" id="PF00849">
    <property type="entry name" value="PseudoU_synth_2"/>
    <property type="match status" value="1"/>
</dbReference>
<dbReference type="InterPro" id="IPR050188">
    <property type="entry name" value="RluA_PseudoU_synthase"/>
</dbReference>
<dbReference type="EMBL" id="BMPZ01000001">
    <property type="protein sequence ID" value="GGI71383.1"/>
    <property type="molecule type" value="Genomic_DNA"/>
</dbReference>
<accession>A0A917JLJ6</accession>
<evidence type="ECO:0000313" key="4">
    <source>
        <dbReference type="Proteomes" id="UP000613743"/>
    </source>
</evidence>
<dbReference type="GO" id="GO:0009982">
    <property type="term" value="F:pseudouridine synthase activity"/>
    <property type="evidence" value="ECO:0007669"/>
    <property type="project" value="InterPro"/>
</dbReference>
<dbReference type="Gene3D" id="3.30.2350.10">
    <property type="entry name" value="Pseudouridine synthase"/>
    <property type="match status" value="1"/>
</dbReference>
<dbReference type="PANTHER" id="PTHR21600:SF89">
    <property type="entry name" value="RIBOSOMAL LARGE SUBUNIT PSEUDOURIDINE SYNTHASE A"/>
    <property type="match status" value="1"/>
</dbReference>
<dbReference type="GO" id="GO:0000455">
    <property type="term" value="P:enzyme-directed rRNA pseudouridine synthesis"/>
    <property type="evidence" value="ECO:0007669"/>
    <property type="project" value="TreeGrafter"/>
</dbReference>
<feature type="coiled-coil region" evidence="1">
    <location>
        <begin position="149"/>
        <end position="249"/>
    </location>
</feature>
<dbReference type="PANTHER" id="PTHR21600">
    <property type="entry name" value="MITOCHONDRIAL RNA PSEUDOURIDINE SYNTHASE"/>
    <property type="match status" value="1"/>
</dbReference>
<dbReference type="PROSITE" id="PS01129">
    <property type="entry name" value="PSI_RLU"/>
    <property type="match status" value="1"/>
</dbReference>
<protein>
    <submittedName>
        <fullName evidence="3">RNA pseudouridine synthase</fullName>
    </submittedName>
</protein>
<dbReference type="RefSeq" id="WP_188917623.1">
    <property type="nucleotide sequence ID" value="NZ_BMPZ01000001.1"/>
</dbReference>
<evidence type="ECO:0000259" key="2">
    <source>
        <dbReference type="Pfam" id="PF00849"/>
    </source>
</evidence>
<feature type="domain" description="Pseudouridine synthase RsuA/RluA-like" evidence="2">
    <location>
        <begin position="371"/>
        <end position="519"/>
    </location>
</feature>
<name>A0A917JLJ6_9GAMM</name>
<proteinExistence type="predicted"/>
<dbReference type="Proteomes" id="UP000613743">
    <property type="component" value="Unassembled WGS sequence"/>
</dbReference>
<organism evidence="3 4">
    <name type="scientific">Shewanella gelidii</name>
    <dbReference type="NCBI Taxonomy" id="1642821"/>
    <lineage>
        <taxon>Bacteria</taxon>
        <taxon>Pseudomonadati</taxon>
        <taxon>Pseudomonadota</taxon>
        <taxon>Gammaproteobacteria</taxon>
        <taxon>Alteromonadales</taxon>
        <taxon>Shewanellaceae</taxon>
        <taxon>Shewanella</taxon>
    </lineage>
</organism>
<dbReference type="InterPro" id="IPR006224">
    <property type="entry name" value="PsdUridine_synth_RluA-like_CS"/>
</dbReference>
<dbReference type="CDD" id="cd02869">
    <property type="entry name" value="PseudoU_synth_RluA_like"/>
    <property type="match status" value="1"/>
</dbReference>
<dbReference type="SUPFAM" id="SSF55120">
    <property type="entry name" value="Pseudouridine synthase"/>
    <property type="match status" value="1"/>
</dbReference>
<keyword evidence="1" id="KW-0175">Coiled coil</keyword>
<dbReference type="AlphaFoldDB" id="A0A917JLJ6"/>
<dbReference type="InterPro" id="IPR006145">
    <property type="entry name" value="PsdUridine_synth_RsuA/RluA"/>
</dbReference>
<dbReference type="InterPro" id="IPR020103">
    <property type="entry name" value="PsdUridine_synth_cat_dom_sf"/>
</dbReference>
<dbReference type="GO" id="GO:0003723">
    <property type="term" value="F:RNA binding"/>
    <property type="evidence" value="ECO:0007669"/>
    <property type="project" value="InterPro"/>
</dbReference>
<comment type="caution">
    <text evidence="3">The sequence shown here is derived from an EMBL/GenBank/DDBJ whole genome shotgun (WGS) entry which is preliminary data.</text>
</comment>
<reference evidence="3" key="1">
    <citation type="journal article" date="2014" name="Int. J. Syst. Evol. Microbiol.">
        <title>Complete genome sequence of Corynebacterium casei LMG S-19264T (=DSM 44701T), isolated from a smear-ripened cheese.</title>
        <authorList>
            <consortium name="US DOE Joint Genome Institute (JGI-PGF)"/>
            <person name="Walter F."/>
            <person name="Albersmeier A."/>
            <person name="Kalinowski J."/>
            <person name="Ruckert C."/>
        </authorList>
    </citation>
    <scope>NUCLEOTIDE SEQUENCE</scope>
    <source>
        <strain evidence="3">JCM 30804</strain>
    </source>
</reference>
<evidence type="ECO:0000313" key="3">
    <source>
        <dbReference type="EMBL" id="GGI71383.1"/>
    </source>
</evidence>
<keyword evidence="4" id="KW-1185">Reference proteome</keyword>